<dbReference type="RefSeq" id="WP_138197174.1">
    <property type="nucleotide sequence ID" value="NZ_VCIW01000021.1"/>
</dbReference>
<sequence length="219" mass="25398">MNSEVRKFIESFESKMSRSEREVKINEIESKFLDDVFGPEFSYNFNGLTAQLPFKDYKGGDRYIDFYYQSGEVKIIIEIDGYKYHVGGITAQQYDDHQERQNDLILSGGWLLVRFTANMIIKKSMVCRRQLMQAVGKSLILNQSNQVSTIADLWLKRKAEILSIAKHNGGIKVQQVAHRFSVHRNTALRWLRKMTEEGDLVPVKSNKKIREYKLPSLIA</sequence>
<reference evidence="1 2" key="1">
    <citation type="submission" date="2019-05" db="EMBL/GenBank/DDBJ databases">
        <authorList>
            <person name="Narsing Rao M.P."/>
            <person name="Li W.J."/>
        </authorList>
    </citation>
    <scope>NUCLEOTIDE SEQUENCE [LARGE SCALE GENOMIC DNA]</scope>
    <source>
        <strain evidence="1 2">SYSU_K30003</strain>
    </source>
</reference>
<accession>A0A5R9G548</accession>
<dbReference type="AlphaFoldDB" id="A0A5R9G548"/>
<organism evidence="1 2">
    <name type="scientific">Paenibacillus antri</name>
    <dbReference type="NCBI Taxonomy" id="2582848"/>
    <lineage>
        <taxon>Bacteria</taxon>
        <taxon>Bacillati</taxon>
        <taxon>Bacillota</taxon>
        <taxon>Bacilli</taxon>
        <taxon>Bacillales</taxon>
        <taxon>Paenibacillaceae</taxon>
        <taxon>Paenibacillus</taxon>
    </lineage>
</organism>
<proteinExistence type="predicted"/>
<dbReference type="Gene3D" id="3.40.960.10">
    <property type="entry name" value="VSR Endonuclease"/>
    <property type="match status" value="1"/>
</dbReference>
<dbReference type="Proteomes" id="UP000309676">
    <property type="component" value="Unassembled WGS sequence"/>
</dbReference>
<dbReference type="EMBL" id="VCIW01000021">
    <property type="protein sequence ID" value="TLS49456.1"/>
    <property type="molecule type" value="Genomic_DNA"/>
</dbReference>
<evidence type="ECO:0000313" key="2">
    <source>
        <dbReference type="Proteomes" id="UP000309676"/>
    </source>
</evidence>
<protein>
    <recommendedName>
        <fullName evidence="3">DUF559 domain-containing protein</fullName>
    </recommendedName>
</protein>
<gene>
    <name evidence="1" type="ORF">FE782_25415</name>
</gene>
<keyword evidence="2" id="KW-1185">Reference proteome</keyword>
<evidence type="ECO:0000313" key="1">
    <source>
        <dbReference type="EMBL" id="TLS49456.1"/>
    </source>
</evidence>
<name>A0A5R9G548_9BACL</name>
<comment type="caution">
    <text evidence="1">The sequence shown here is derived from an EMBL/GenBank/DDBJ whole genome shotgun (WGS) entry which is preliminary data.</text>
</comment>
<evidence type="ECO:0008006" key="3">
    <source>
        <dbReference type="Google" id="ProtNLM"/>
    </source>
</evidence>
<dbReference type="OrthoDB" id="2594539at2"/>